<dbReference type="OrthoDB" id="9797605at2"/>
<protein>
    <submittedName>
        <fullName evidence="6">Signal transduction histidine kinase</fullName>
    </submittedName>
</protein>
<feature type="transmembrane region" description="Helical" evidence="4">
    <location>
        <begin position="74"/>
        <end position="99"/>
    </location>
</feature>
<evidence type="ECO:0000256" key="4">
    <source>
        <dbReference type="SAM" id="Phobius"/>
    </source>
</evidence>
<dbReference type="PANTHER" id="PTHR24421:SF59">
    <property type="entry name" value="OXYGEN SENSOR HISTIDINE KINASE NREB"/>
    <property type="match status" value="1"/>
</dbReference>
<evidence type="ECO:0000313" key="6">
    <source>
        <dbReference type="EMBL" id="SFC98363.1"/>
    </source>
</evidence>
<dbReference type="GO" id="GO:0046983">
    <property type="term" value="F:protein dimerization activity"/>
    <property type="evidence" value="ECO:0007669"/>
    <property type="project" value="InterPro"/>
</dbReference>
<dbReference type="Pfam" id="PF07730">
    <property type="entry name" value="HisKA_3"/>
    <property type="match status" value="1"/>
</dbReference>
<dbReference type="RefSeq" id="WP_091986094.1">
    <property type="nucleotide sequence ID" value="NZ_FOLO01000026.1"/>
</dbReference>
<evidence type="ECO:0000313" key="7">
    <source>
        <dbReference type="Proteomes" id="UP000198862"/>
    </source>
</evidence>
<gene>
    <name evidence="6" type="ORF">SAMN02745724_03112</name>
</gene>
<dbReference type="Gene3D" id="3.30.565.10">
    <property type="entry name" value="Histidine kinase-like ATPase, C-terminal domain"/>
    <property type="match status" value="1"/>
</dbReference>
<feature type="transmembrane region" description="Helical" evidence="4">
    <location>
        <begin position="137"/>
        <end position="158"/>
    </location>
</feature>
<dbReference type="Gene3D" id="1.20.5.1930">
    <property type="match status" value="1"/>
</dbReference>
<reference evidence="6 7" key="1">
    <citation type="submission" date="2016-10" db="EMBL/GenBank/DDBJ databases">
        <authorList>
            <person name="de Groot N.N."/>
        </authorList>
    </citation>
    <scope>NUCLEOTIDE SEQUENCE [LARGE SCALE GENOMIC DNA]</scope>
    <source>
        <strain evidence="6 7">DSM 6059</strain>
    </source>
</reference>
<dbReference type="SUPFAM" id="SSF55874">
    <property type="entry name" value="ATPase domain of HSP90 chaperone/DNA topoisomerase II/histidine kinase"/>
    <property type="match status" value="1"/>
</dbReference>
<keyword evidence="3" id="KW-0902">Two-component regulatory system</keyword>
<dbReference type="GO" id="GO:0000155">
    <property type="term" value="F:phosphorelay sensor kinase activity"/>
    <property type="evidence" value="ECO:0007669"/>
    <property type="project" value="InterPro"/>
</dbReference>
<dbReference type="AlphaFoldDB" id="A0A1I1NUF0"/>
<dbReference type="InterPro" id="IPR011712">
    <property type="entry name" value="Sig_transdc_His_kin_sub3_dim/P"/>
</dbReference>
<dbReference type="GO" id="GO:0016020">
    <property type="term" value="C:membrane"/>
    <property type="evidence" value="ECO:0007669"/>
    <property type="project" value="InterPro"/>
</dbReference>
<keyword evidence="1" id="KW-0808">Transferase</keyword>
<feature type="transmembrane region" description="Helical" evidence="4">
    <location>
        <begin position="41"/>
        <end position="62"/>
    </location>
</feature>
<keyword evidence="4" id="KW-0812">Transmembrane</keyword>
<organism evidence="6 7">
    <name type="scientific">Pseudoalteromonas denitrificans DSM 6059</name>
    <dbReference type="NCBI Taxonomy" id="1123010"/>
    <lineage>
        <taxon>Bacteria</taxon>
        <taxon>Pseudomonadati</taxon>
        <taxon>Pseudomonadota</taxon>
        <taxon>Gammaproteobacteria</taxon>
        <taxon>Alteromonadales</taxon>
        <taxon>Pseudoalteromonadaceae</taxon>
        <taxon>Pseudoalteromonas</taxon>
    </lineage>
</organism>
<dbReference type="EMBL" id="FOLO01000026">
    <property type="protein sequence ID" value="SFC98363.1"/>
    <property type="molecule type" value="Genomic_DNA"/>
</dbReference>
<evidence type="ECO:0000259" key="5">
    <source>
        <dbReference type="Pfam" id="PF07730"/>
    </source>
</evidence>
<dbReference type="PANTHER" id="PTHR24421">
    <property type="entry name" value="NITRATE/NITRITE SENSOR PROTEIN NARX-RELATED"/>
    <property type="match status" value="1"/>
</dbReference>
<name>A0A1I1NUF0_9GAMM</name>
<dbReference type="InterPro" id="IPR050482">
    <property type="entry name" value="Sensor_HK_TwoCompSys"/>
</dbReference>
<feature type="transmembrane region" description="Helical" evidence="4">
    <location>
        <begin position="111"/>
        <end position="131"/>
    </location>
</feature>
<keyword evidence="7" id="KW-1185">Reference proteome</keyword>
<feature type="domain" description="Signal transduction histidine kinase subgroup 3 dimerisation and phosphoacceptor" evidence="5">
    <location>
        <begin position="189"/>
        <end position="252"/>
    </location>
</feature>
<dbReference type="STRING" id="1123010.SAMN02745724_03112"/>
<evidence type="ECO:0000256" key="2">
    <source>
        <dbReference type="ARBA" id="ARBA00022777"/>
    </source>
</evidence>
<dbReference type="Proteomes" id="UP000198862">
    <property type="component" value="Unassembled WGS sequence"/>
</dbReference>
<dbReference type="InterPro" id="IPR036890">
    <property type="entry name" value="HATPase_C_sf"/>
</dbReference>
<sequence>MKGFLNLVQMKKDWLLHFSGVLTWSLISYITLKEFSFGFDFIWRAIALLSFLLLFVTTHSTNDFYSRLQVKVSIVFQVLIVLFLIYFGKYQVAPILLCLIATQLPAIYSRFNGMIFILAINISYYIVMTFSDPSFSIFTIFTFALLQVFAFSTIEIVLREKHAKEEISAINQELFATRFMLKESTKKQERLRISRDLHDILGHQLTALSLNLEVSMHKVPSEHKAMLAQNLEQAKALLHNVRGVVKQMRTQDQFDLNAALIDLFEQLPKCRLIIENEFKVNSLGLKYQLMYCLQEGISNGLRHGHATEFSLKNNSVGNKLEILLIDNGRGNSELNAGSGLIGMNERLADFNGEALLTSNLDGCILKIKADDSYD</sequence>
<accession>A0A1I1NUF0</accession>
<keyword evidence="4" id="KW-1133">Transmembrane helix</keyword>
<evidence type="ECO:0000256" key="3">
    <source>
        <dbReference type="ARBA" id="ARBA00023012"/>
    </source>
</evidence>
<feature type="transmembrane region" description="Helical" evidence="4">
    <location>
        <begin position="14"/>
        <end position="32"/>
    </location>
</feature>
<proteinExistence type="predicted"/>
<evidence type="ECO:0000256" key="1">
    <source>
        <dbReference type="ARBA" id="ARBA00022679"/>
    </source>
</evidence>
<keyword evidence="4" id="KW-0472">Membrane</keyword>
<keyword evidence="2 6" id="KW-0418">Kinase</keyword>